<dbReference type="GO" id="GO:0000155">
    <property type="term" value="F:phosphorelay sensor kinase activity"/>
    <property type="evidence" value="ECO:0007669"/>
    <property type="project" value="InterPro"/>
</dbReference>
<evidence type="ECO:0000256" key="1">
    <source>
        <dbReference type="SAM" id="Phobius"/>
    </source>
</evidence>
<dbReference type="InterPro" id="IPR010559">
    <property type="entry name" value="Sig_transdc_His_kin_internal"/>
</dbReference>
<evidence type="ECO:0000313" key="4">
    <source>
        <dbReference type="Proteomes" id="UP000002215"/>
    </source>
</evidence>
<feature type="domain" description="Signal transduction histidine kinase internal region" evidence="2">
    <location>
        <begin position="159"/>
        <end position="235"/>
    </location>
</feature>
<gene>
    <name evidence="3" type="ordered locus">Cpin_6677</name>
</gene>
<keyword evidence="3" id="KW-0418">Kinase</keyword>
<organism evidence="3 4">
    <name type="scientific">Chitinophaga pinensis (strain ATCC 43595 / DSM 2588 / LMG 13176 / NBRC 15968 / NCIMB 11800 / UQM 2034)</name>
    <dbReference type="NCBI Taxonomy" id="485918"/>
    <lineage>
        <taxon>Bacteria</taxon>
        <taxon>Pseudomonadati</taxon>
        <taxon>Bacteroidota</taxon>
        <taxon>Chitinophagia</taxon>
        <taxon>Chitinophagales</taxon>
        <taxon>Chitinophagaceae</taxon>
        <taxon>Chitinophaga</taxon>
    </lineage>
</organism>
<dbReference type="InterPro" id="IPR036890">
    <property type="entry name" value="HATPase_C_sf"/>
</dbReference>
<feature type="transmembrane region" description="Helical" evidence="1">
    <location>
        <begin position="7"/>
        <end position="25"/>
    </location>
</feature>
<sequence length="344" mass="39638">MWKQYRILGIIISLGIGLAAVPIKLTGSDVHSGGLYLAVRTIRYTFTAGLLAFFLHLWLNRKYALLHNKGRYLAYVCSIIFVTIAVFIASILLDFVFSRLSTNSSLSIAIEDLNWYLMILRCLLLSMVQFLIVFYLQLLRERQNRILELEKLKQAQLEADLSNLKEQMSPHFLFNTLNTLISITQEKQVKDYVADLASVYRYMLVHNKLHVVLIENELNFIKSYLYIIKTRLGDAIEIDIHLEGELMQTLIPPLTLQLLLENAIKHNIASVGKPLRIQIYNDASFIIISNNLNPMKSQYYSTGVGLSNLLNRYQLLFSGNLIIEKSSTMFTVKLPIYENFNYRE</sequence>
<evidence type="ECO:0000259" key="2">
    <source>
        <dbReference type="Pfam" id="PF06580"/>
    </source>
</evidence>
<evidence type="ECO:0000313" key="3">
    <source>
        <dbReference type="EMBL" id="ACU64080.1"/>
    </source>
</evidence>
<dbReference type="OrthoDB" id="9809908at2"/>
<name>A0A979GAY9_CHIPD</name>
<keyword evidence="1" id="KW-1133">Transmembrane helix</keyword>
<dbReference type="GO" id="GO:0016020">
    <property type="term" value="C:membrane"/>
    <property type="evidence" value="ECO:0007669"/>
    <property type="project" value="InterPro"/>
</dbReference>
<dbReference type="InterPro" id="IPR050640">
    <property type="entry name" value="Bact_2-comp_sensor_kinase"/>
</dbReference>
<dbReference type="SUPFAM" id="SSF55874">
    <property type="entry name" value="ATPase domain of HSP90 chaperone/DNA topoisomerase II/histidine kinase"/>
    <property type="match status" value="1"/>
</dbReference>
<protein>
    <submittedName>
        <fullName evidence="3">Signal transduction histidine kinase, LytS</fullName>
    </submittedName>
</protein>
<dbReference type="RefSeq" id="WP_012794243.1">
    <property type="nucleotide sequence ID" value="NC_013132.1"/>
</dbReference>
<dbReference type="Pfam" id="PF06580">
    <property type="entry name" value="His_kinase"/>
    <property type="match status" value="1"/>
</dbReference>
<keyword evidence="1" id="KW-0472">Membrane</keyword>
<dbReference type="KEGG" id="cpi:Cpin_6677"/>
<dbReference type="Proteomes" id="UP000002215">
    <property type="component" value="Chromosome"/>
</dbReference>
<reference evidence="4" key="1">
    <citation type="submission" date="2009-08" db="EMBL/GenBank/DDBJ databases">
        <title>The complete genome of Chitinophaga pinensis DSM 2588.</title>
        <authorList>
            <consortium name="US DOE Joint Genome Institute (JGI-PGF)"/>
            <person name="Lucas S."/>
            <person name="Copeland A."/>
            <person name="Lapidus A."/>
            <person name="Glavina del Rio T."/>
            <person name="Dalin E."/>
            <person name="Tice H."/>
            <person name="Bruce D."/>
            <person name="Goodwin L."/>
            <person name="Pitluck S."/>
            <person name="Kyrpides N."/>
            <person name="Mavromatis K."/>
            <person name="Ivanova N."/>
            <person name="Mikhailova N."/>
            <person name="Sims D."/>
            <person name="Meinche L."/>
            <person name="Brettin T."/>
            <person name="Detter J.C."/>
            <person name="Han C."/>
            <person name="Larimer F."/>
            <person name="Land M."/>
            <person name="Hauser L."/>
            <person name="Markowitz V."/>
            <person name="Cheng J.-F."/>
            <person name="Hugenholtz P."/>
            <person name="Woyke T."/>
            <person name="Wu D."/>
            <person name="Spring S."/>
            <person name="Klenk H.-P."/>
            <person name="Eisen J.A."/>
        </authorList>
    </citation>
    <scope>NUCLEOTIDE SEQUENCE [LARGE SCALE GENOMIC DNA]</scope>
    <source>
        <strain evidence="4">ATCC 43595 / DSM 2588 / LMG 13176 / NBRC 15968 / NCIMB 11800 / UQM 2034</strain>
    </source>
</reference>
<proteinExistence type="predicted"/>
<feature type="transmembrane region" description="Helical" evidence="1">
    <location>
        <begin position="37"/>
        <end position="60"/>
    </location>
</feature>
<dbReference type="EMBL" id="CP001699">
    <property type="protein sequence ID" value="ACU64080.1"/>
    <property type="molecule type" value="Genomic_DNA"/>
</dbReference>
<keyword evidence="1" id="KW-0812">Transmembrane</keyword>
<dbReference type="PANTHER" id="PTHR34220">
    <property type="entry name" value="SENSOR HISTIDINE KINASE YPDA"/>
    <property type="match status" value="1"/>
</dbReference>
<feature type="transmembrane region" description="Helical" evidence="1">
    <location>
        <begin position="72"/>
        <end position="93"/>
    </location>
</feature>
<feature type="transmembrane region" description="Helical" evidence="1">
    <location>
        <begin position="113"/>
        <end position="136"/>
    </location>
</feature>
<reference evidence="3 4" key="2">
    <citation type="journal article" date="2010" name="Stand. Genomic Sci.">
        <title>Complete genome sequence of Chitinophaga pinensis type strain (UQM 2034).</title>
        <authorList>
            <person name="Glavina Del Rio T."/>
            <person name="Abt B."/>
            <person name="Spring S."/>
            <person name="Lapidus A."/>
            <person name="Nolan M."/>
            <person name="Tice H."/>
            <person name="Copeland A."/>
            <person name="Cheng J.F."/>
            <person name="Chen F."/>
            <person name="Bruce D."/>
            <person name="Goodwin L."/>
            <person name="Pitluck S."/>
            <person name="Ivanova N."/>
            <person name="Mavromatis K."/>
            <person name="Mikhailova N."/>
            <person name="Pati A."/>
            <person name="Chen A."/>
            <person name="Palaniappan K."/>
            <person name="Land M."/>
            <person name="Hauser L."/>
            <person name="Chang Y.J."/>
            <person name="Jeffries C.D."/>
            <person name="Chain P."/>
            <person name="Saunders E."/>
            <person name="Detter J.C."/>
            <person name="Brettin T."/>
            <person name="Rohde M."/>
            <person name="Goker M."/>
            <person name="Bristow J."/>
            <person name="Eisen J.A."/>
            <person name="Markowitz V."/>
            <person name="Hugenholtz P."/>
            <person name="Kyrpides N.C."/>
            <person name="Klenk H.P."/>
            <person name="Lucas S."/>
        </authorList>
    </citation>
    <scope>NUCLEOTIDE SEQUENCE [LARGE SCALE GENOMIC DNA]</scope>
    <source>
        <strain evidence="4">ATCC 43595 / DSM 2588 / LMG 13176 / NBRC 15968 / NCIMB 11800 / UQM 2034</strain>
    </source>
</reference>
<keyword evidence="3" id="KW-0808">Transferase</keyword>
<accession>A0A979GAY9</accession>
<dbReference type="AlphaFoldDB" id="A0A979GAY9"/>
<dbReference type="PANTHER" id="PTHR34220:SF7">
    <property type="entry name" value="SENSOR HISTIDINE KINASE YPDA"/>
    <property type="match status" value="1"/>
</dbReference>